<dbReference type="RefSeq" id="WP_378280885.1">
    <property type="nucleotide sequence ID" value="NZ_JBHSON010000007.1"/>
</dbReference>
<comment type="similarity">
    <text evidence="1 2">Belongs to the small heat shock protein (HSP20) family.</text>
</comment>
<dbReference type="Pfam" id="PF00011">
    <property type="entry name" value="HSP20"/>
    <property type="match status" value="1"/>
</dbReference>
<evidence type="ECO:0000313" key="6">
    <source>
        <dbReference type="Proteomes" id="UP001596074"/>
    </source>
</evidence>
<feature type="domain" description="CS" evidence="4">
    <location>
        <begin position="51"/>
        <end position="155"/>
    </location>
</feature>
<gene>
    <name evidence="5" type="ORF">ACFPZN_06520</name>
</gene>
<dbReference type="CDD" id="cd06464">
    <property type="entry name" value="ACD_sHsps-like"/>
    <property type="match status" value="1"/>
</dbReference>
<dbReference type="PANTHER" id="PTHR11527">
    <property type="entry name" value="HEAT-SHOCK PROTEIN 20 FAMILY MEMBER"/>
    <property type="match status" value="1"/>
</dbReference>
<dbReference type="Proteomes" id="UP001596074">
    <property type="component" value="Unassembled WGS sequence"/>
</dbReference>
<evidence type="ECO:0000256" key="1">
    <source>
        <dbReference type="PROSITE-ProRule" id="PRU00285"/>
    </source>
</evidence>
<keyword evidence="6" id="KW-1185">Reference proteome</keyword>
<name>A0ABW0ZU58_9ACTN</name>
<dbReference type="PROSITE" id="PS51203">
    <property type="entry name" value="CS"/>
    <property type="match status" value="1"/>
</dbReference>
<accession>A0ABW0ZU58</accession>
<proteinExistence type="inferred from homology"/>
<reference evidence="6" key="1">
    <citation type="journal article" date="2019" name="Int. J. Syst. Evol. Microbiol.">
        <title>The Global Catalogue of Microorganisms (GCM) 10K type strain sequencing project: providing services to taxonomists for standard genome sequencing and annotation.</title>
        <authorList>
            <consortium name="The Broad Institute Genomics Platform"/>
            <consortium name="The Broad Institute Genome Sequencing Center for Infectious Disease"/>
            <person name="Wu L."/>
            <person name="Ma J."/>
        </authorList>
    </citation>
    <scope>NUCLEOTIDE SEQUENCE [LARGE SCALE GENOMIC DNA]</scope>
    <source>
        <strain evidence="6">KCTC 42087</strain>
    </source>
</reference>
<dbReference type="PROSITE" id="PS01031">
    <property type="entry name" value="SHSP"/>
    <property type="match status" value="1"/>
</dbReference>
<evidence type="ECO:0000256" key="2">
    <source>
        <dbReference type="RuleBase" id="RU003616"/>
    </source>
</evidence>
<dbReference type="InterPro" id="IPR002068">
    <property type="entry name" value="A-crystallin/Hsp20_dom"/>
</dbReference>
<dbReference type="InterPro" id="IPR007052">
    <property type="entry name" value="CS_dom"/>
</dbReference>
<evidence type="ECO:0000259" key="4">
    <source>
        <dbReference type="PROSITE" id="PS51203"/>
    </source>
</evidence>
<dbReference type="SUPFAM" id="SSF49764">
    <property type="entry name" value="HSP20-like chaperones"/>
    <property type="match status" value="1"/>
</dbReference>
<dbReference type="EMBL" id="JBHSON010000007">
    <property type="protein sequence ID" value="MFC5745259.1"/>
    <property type="molecule type" value="Genomic_DNA"/>
</dbReference>
<dbReference type="Gene3D" id="2.60.40.790">
    <property type="match status" value="1"/>
</dbReference>
<feature type="domain" description="SHSP" evidence="3">
    <location>
        <begin position="47"/>
        <end position="155"/>
    </location>
</feature>
<sequence>MTQQPVRRTGGRNVAVYDPARQFEELHDQMGQLLNLAFGLPPGVQAQVEGPWIPAADVSESEDAYMVEIDVPGVHREDLDIQLNDRELTVAGEIVEKERAKLRRRTRKVGRFEFSGVLPGDVDADRVEAKLEHGVLTLTLPKAQAAKPKHIEVSR</sequence>
<organism evidence="5 6">
    <name type="scientific">Actinomadura rugatobispora</name>
    <dbReference type="NCBI Taxonomy" id="1994"/>
    <lineage>
        <taxon>Bacteria</taxon>
        <taxon>Bacillati</taxon>
        <taxon>Actinomycetota</taxon>
        <taxon>Actinomycetes</taxon>
        <taxon>Streptosporangiales</taxon>
        <taxon>Thermomonosporaceae</taxon>
        <taxon>Actinomadura</taxon>
    </lineage>
</organism>
<evidence type="ECO:0000313" key="5">
    <source>
        <dbReference type="EMBL" id="MFC5745259.1"/>
    </source>
</evidence>
<protein>
    <submittedName>
        <fullName evidence="5">Hsp20/alpha crystallin family protein</fullName>
    </submittedName>
</protein>
<evidence type="ECO:0000259" key="3">
    <source>
        <dbReference type="PROSITE" id="PS01031"/>
    </source>
</evidence>
<dbReference type="InterPro" id="IPR008978">
    <property type="entry name" value="HSP20-like_chaperone"/>
</dbReference>
<comment type="caution">
    <text evidence="5">The sequence shown here is derived from an EMBL/GenBank/DDBJ whole genome shotgun (WGS) entry which is preliminary data.</text>
</comment>
<dbReference type="InterPro" id="IPR031107">
    <property type="entry name" value="Small_HSP"/>
</dbReference>